<protein>
    <recommendedName>
        <fullName evidence="1">Phosphopantothenoylcysteine decarboxylase</fullName>
        <ecNumber evidence="1">4.1.1.36</ecNumber>
    </recommendedName>
</protein>
<accession>G5KG86</accession>
<dbReference type="PANTHER" id="PTHR14359">
    <property type="entry name" value="HOMO-OLIGOMERIC FLAVIN CONTAINING CYS DECARBOXYLASE FAMILY"/>
    <property type="match status" value="1"/>
</dbReference>
<dbReference type="STRING" id="764291.STRUR_1247"/>
<dbReference type="GO" id="GO:0015937">
    <property type="term" value="P:coenzyme A biosynthetic process"/>
    <property type="evidence" value="ECO:0007669"/>
    <property type="project" value="UniProtKB-UniRule"/>
</dbReference>
<dbReference type="EC" id="4.1.1.36" evidence="1"/>
<gene>
    <name evidence="3" type="primary">coaC</name>
    <name evidence="3" type="ORF">STRUR_1247</name>
</gene>
<dbReference type="GO" id="GO:0004633">
    <property type="term" value="F:phosphopantothenoylcysteine decarboxylase activity"/>
    <property type="evidence" value="ECO:0007669"/>
    <property type="project" value="UniProtKB-UniRule"/>
</dbReference>
<proteinExistence type="predicted"/>
<dbReference type="eggNOG" id="COG0452">
    <property type="taxonomic scope" value="Bacteria"/>
</dbReference>
<evidence type="ECO:0000256" key="1">
    <source>
        <dbReference type="NCBIfam" id="TIGR02113"/>
    </source>
</evidence>
<evidence type="ECO:0000313" key="4">
    <source>
        <dbReference type="Proteomes" id="UP000005388"/>
    </source>
</evidence>
<dbReference type="PANTHER" id="PTHR14359:SF6">
    <property type="entry name" value="PHOSPHOPANTOTHENOYLCYSTEINE DECARBOXYLASE"/>
    <property type="match status" value="1"/>
</dbReference>
<dbReference type="GO" id="GO:0071513">
    <property type="term" value="C:phosphopantothenoylcysteine decarboxylase complex"/>
    <property type="evidence" value="ECO:0007669"/>
    <property type="project" value="TreeGrafter"/>
</dbReference>
<dbReference type="Gene3D" id="3.40.50.1950">
    <property type="entry name" value="Flavin prenyltransferase-like"/>
    <property type="match status" value="1"/>
</dbReference>
<name>G5KG86_9STRE</name>
<feature type="domain" description="Flavoprotein" evidence="2">
    <location>
        <begin position="3"/>
        <end position="175"/>
    </location>
</feature>
<reference evidence="3 4" key="1">
    <citation type="journal article" date="2014" name="Int. J. Syst. Evol. Microbiol.">
        <title>Phylogenomics and the dynamic genome evolution of the genus Streptococcus.</title>
        <authorList>
            <consortium name="The Broad Institute Genome Sequencing Platform"/>
            <person name="Richards V.P."/>
            <person name="Palmer S.R."/>
            <person name="Pavinski Bitar P.D."/>
            <person name="Qin X."/>
            <person name="Weinstock G.M."/>
            <person name="Highlander S.K."/>
            <person name="Town C.D."/>
            <person name="Burne R.A."/>
            <person name="Stanhope M.J."/>
        </authorList>
    </citation>
    <scope>NUCLEOTIDE SEQUENCE [LARGE SCALE GENOMIC DNA]</scope>
    <source>
        <strain evidence="3 4">2285-97</strain>
    </source>
</reference>
<dbReference type="SUPFAM" id="SSF52507">
    <property type="entry name" value="Homo-oligomeric flavin-containing Cys decarboxylases, HFCD"/>
    <property type="match status" value="1"/>
</dbReference>
<dbReference type="Pfam" id="PF02441">
    <property type="entry name" value="Flavoprotein"/>
    <property type="match status" value="1"/>
</dbReference>
<keyword evidence="4" id="KW-1185">Reference proteome</keyword>
<dbReference type="InterPro" id="IPR003382">
    <property type="entry name" value="Flavoprotein"/>
</dbReference>
<comment type="caution">
    <text evidence="3">The sequence shown here is derived from an EMBL/GenBank/DDBJ whole genome shotgun (WGS) entry which is preliminary data.</text>
</comment>
<dbReference type="NCBIfam" id="TIGR02113">
    <property type="entry name" value="coaC_strep"/>
    <property type="match status" value="1"/>
</dbReference>
<dbReference type="InterPro" id="IPR036551">
    <property type="entry name" value="Flavin_trans-like"/>
</dbReference>
<dbReference type="Proteomes" id="UP000005388">
    <property type="component" value="Unassembled WGS sequence"/>
</dbReference>
<dbReference type="AlphaFoldDB" id="G5KG86"/>
<keyword evidence="3" id="KW-0456">Lyase</keyword>
<organism evidence="3 4">
    <name type="scientific">Streptococcus urinalis 2285-97</name>
    <dbReference type="NCBI Taxonomy" id="764291"/>
    <lineage>
        <taxon>Bacteria</taxon>
        <taxon>Bacillati</taxon>
        <taxon>Bacillota</taxon>
        <taxon>Bacilli</taxon>
        <taxon>Lactobacillales</taxon>
        <taxon>Streptococcaceae</taxon>
        <taxon>Streptococcus</taxon>
    </lineage>
</organism>
<sequence>MNKQITLAVTGSIAAYKSADLVSLLTKHGYDVHVIMTKAATQFITPLTLQVLSKHPVSIDVMEELEADKINHIALGKSTDLFIVAPASANTIAHLANGFANNMVTSFALALPQSTPKFFAPAMNTNMYLNPITQENLNKLKTYGYQEIEPKSSLLACGDIGKGALATIDDIVSTVNHYFEN</sequence>
<dbReference type="InterPro" id="IPR011847">
    <property type="entry name" value="CoaC_strep"/>
</dbReference>
<dbReference type="EMBL" id="AEUZ02000001">
    <property type="protein sequence ID" value="EHJ56129.1"/>
    <property type="molecule type" value="Genomic_DNA"/>
</dbReference>
<dbReference type="RefSeq" id="WP_006738899.1">
    <property type="nucleotide sequence ID" value="NZ_AEUZ02000001.1"/>
</dbReference>
<evidence type="ECO:0000259" key="2">
    <source>
        <dbReference type="Pfam" id="PF02441"/>
    </source>
</evidence>
<evidence type="ECO:0000313" key="3">
    <source>
        <dbReference type="EMBL" id="EHJ56129.1"/>
    </source>
</evidence>
<dbReference type="GO" id="GO:0010181">
    <property type="term" value="F:FMN binding"/>
    <property type="evidence" value="ECO:0007669"/>
    <property type="project" value="TreeGrafter"/>
</dbReference>